<organism evidence="2 3">
    <name type="scientific">Candidatus Segetimicrobium genomatis</name>
    <dbReference type="NCBI Taxonomy" id="2569760"/>
    <lineage>
        <taxon>Bacteria</taxon>
        <taxon>Bacillati</taxon>
        <taxon>Candidatus Sysuimicrobiota</taxon>
        <taxon>Candidatus Sysuimicrobiia</taxon>
        <taxon>Candidatus Sysuimicrobiales</taxon>
        <taxon>Candidatus Segetimicrobiaceae</taxon>
        <taxon>Candidatus Segetimicrobium</taxon>
    </lineage>
</organism>
<protein>
    <submittedName>
        <fullName evidence="2">Ring-cleaving dioxygenase</fullName>
    </submittedName>
</protein>
<evidence type="ECO:0000259" key="1">
    <source>
        <dbReference type="PROSITE" id="PS51819"/>
    </source>
</evidence>
<dbReference type="PANTHER" id="PTHR36110:SF4">
    <property type="entry name" value="RING-CLEAVING DIOXYGENASE MHQA-RELATED"/>
    <property type="match status" value="1"/>
</dbReference>
<keyword evidence="2" id="KW-0223">Dioxygenase</keyword>
<evidence type="ECO:0000313" key="2">
    <source>
        <dbReference type="EMBL" id="TMI94003.1"/>
    </source>
</evidence>
<dbReference type="InterPro" id="IPR037523">
    <property type="entry name" value="VOC_core"/>
</dbReference>
<dbReference type="CDD" id="cd08347">
    <property type="entry name" value="PcpA_C_like"/>
    <property type="match status" value="1"/>
</dbReference>
<dbReference type="Gene3D" id="3.10.180.10">
    <property type="entry name" value="2,3-Dihydroxybiphenyl 1,2-Dioxygenase, domain 1"/>
    <property type="match status" value="2"/>
</dbReference>
<dbReference type="InterPro" id="IPR052537">
    <property type="entry name" value="Extradiol_RC_dioxygenase"/>
</dbReference>
<accession>A0A537KE07</accession>
<gene>
    <name evidence="2" type="ORF">E6H00_00415</name>
</gene>
<sequence length="305" mass="33578">IAGDPQHNVEFYAEILGLRLVKQTVNYDDPGTYHLYFGDELGQPGTILTFFPWPGAPRGRHGAGQATAVSFAVPAGSLGFWEDRLRSRGVTVERLESLFDEPMLVFEDPDGLQLELVADPRPAVGHPWAPAPVPVSQAIRGFHSVALLEHGYEDTEALLTRVLGFRLVRSVGHRRRYAVGEGGPAAWVDLVNAPDAPPGHVAAGTVHHVAWRTPDEETQQGWRLKILEEGLSVTPVRDRRYFTSIYFREPGGVLFEIATDGPGFAVDESPDALGAQLRLPPWLESEREALTARLPRLRVPQPGPR</sequence>
<keyword evidence="2" id="KW-0560">Oxidoreductase</keyword>
<feature type="domain" description="VOC" evidence="1">
    <location>
        <begin position="141"/>
        <end position="260"/>
    </location>
</feature>
<dbReference type="InterPro" id="IPR004360">
    <property type="entry name" value="Glyas_Fos-R_dOase_dom"/>
</dbReference>
<dbReference type="PROSITE" id="PS51819">
    <property type="entry name" value="VOC"/>
    <property type="match status" value="2"/>
</dbReference>
<dbReference type="PANTHER" id="PTHR36110">
    <property type="entry name" value="RING-CLEAVING DIOXYGENASE MHQE-RELATED"/>
    <property type="match status" value="1"/>
</dbReference>
<feature type="domain" description="VOC" evidence="1">
    <location>
        <begin position="1"/>
        <end position="119"/>
    </location>
</feature>
<dbReference type="AlphaFoldDB" id="A0A537KE07"/>
<proteinExistence type="predicted"/>
<dbReference type="EMBL" id="VBAK01000012">
    <property type="protein sequence ID" value="TMI94003.1"/>
    <property type="molecule type" value="Genomic_DNA"/>
</dbReference>
<comment type="caution">
    <text evidence="2">The sequence shown here is derived from an EMBL/GenBank/DDBJ whole genome shotgun (WGS) entry which is preliminary data.</text>
</comment>
<dbReference type="InterPro" id="IPR029068">
    <property type="entry name" value="Glyas_Bleomycin-R_OHBP_Dase"/>
</dbReference>
<dbReference type="SUPFAM" id="SSF54593">
    <property type="entry name" value="Glyoxalase/Bleomycin resistance protein/Dihydroxybiphenyl dioxygenase"/>
    <property type="match status" value="1"/>
</dbReference>
<name>A0A537KE07_9BACT</name>
<reference evidence="2 3" key="1">
    <citation type="journal article" date="2019" name="Nat. Microbiol.">
        <title>Mediterranean grassland soil C-N compound turnover is dependent on rainfall and depth, and is mediated by genomically divergent microorganisms.</title>
        <authorList>
            <person name="Diamond S."/>
            <person name="Andeer P.F."/>
            <person name="Li Z."/>
            <person name="Crits-Christoph A."/>
            <person name="Burstein D."/>
            <person name="Anantharaman K."/>
            <person name="Lane K.R."/>
            <person name="Thomas B.C."/>
            <person name="Pan C."/>
            <person name="Northen T.R."/>
            <person name="Banfield J.F."/>
        </authorList>
    </citation>
    <scope>NUCLEOTIDE SEQUENCE [LARGE SCALE GENOMIC DNA]</scope>
    <source>
        <strain evidence="2">NP_3</strain>
    </source>
</reference>
<dbReference type="Pfam" id="PF00903">
    <property type="entry name" value="Glyoxalase"/>
    <property type="match status" value="2"/>
</dbReference>
<feature type="non-terminal residue" evidence="2">
    <location>
        <position position="1"/>
    </location>
</feature>
<dbReference type="Proteomes" id="UP000318509">
    <property type="component" value="Unassembled WGS sequence"/>
</dbReference>
<dbReference type="GO" id="GO:0051213">
    <property type="term" value="F:dioxygenase activity"/>
    <property type="evidence" value="ECO:0007669"/>
    <property type="project" value="UniProtKB-KW"/>
</dbReference>
<evidence type="ECO:0000313" key="3">
    <source>
        <dbReference type="Proteomes" id="UP000318509"/>
    </source>
</evidence>